<accession>A0A395JCI2</accession>
<protein>
    <submittedName>
        <fullName evidence="2">Uncharacterized protein</fullName>
    </submittedName>
</protein>
<dbReference type="EMBL" id="QKRW01000001">
    <property type="protein sequence ID" value="RAL68449.1"/>
    <property type="molecule type" value="Genomic_DNA"/>
</dbReference>
<proteinExistence type="predicted"/>
<evidence type="ECO:0000313" key="2">
    <source>
        <dbReference type="EMBL" id="RAL68449.1"/>
    </source>
</evidence>
<comment type="caution">
    <text evidence="2">The sequence shown here is derived from an EMBL/GenBank/DDBJ whole genome shotgun (WGS) entry which is preliminary data.</text>
</comment>
<dbReference type="OrthoDB" id="4776522at2759"/>
<name>A0A395JCI2_9HELO</name>
<evidence type="ECO:0000256" key="1">
    <source>
        <dbReference type="SAM" id="MobiDB-lite"/>
    </source>
</evidence>
<sequence>MDHGHASQEKLDHLCDIFPRPTSPKPRGPEARRSRLSFLDEISSDDLKNGTYSPAQIQIILKQRSHLLDVLAGF</sequence>
<keyword evidence="3" id="KW-1185">Reference proteome</keyword>
<reference evidence="2 3" key="1">
    <citation type="submission" date="2018-06" db="EMBL/GenBank/DDBJ databases">
        <title>Genome Sequence of the Brown Rot Fungal Pathogen Monilinia fructigena.</title>
        <authorList>
            <person name="Landi L."/>
            <person name="De Miccolis Angelini R.M."/>
            <person name="Pollastro S."/>
            <person name="Abate D."/>
            <person name="Faretra F."/>
            <person name="Romanazzi G."/>
        </authorList>
    </citation>
    <scope>NUCLEOTIDE SEQUENCE [LARGE SCALE GENOMIC DNA]</scope>
    <source>
        <strain evidence="2 3">Mfrg269</strain>
    </source>
</reference>
<evidence type="ECO:0000313" key="3">
    <source>
        <dbReference type="Proteomes" id="UP000249056"/>
    </source>
</evidence>
<dbReference type="AlphaFoldDB" id="A0A395JCI2"/>
<gene>
    <name evidence="2" type="ORF">DID88_007178</name>
</gene>
<dbReference type="Proteomes" id="UP000249056">
    <property type="component" value="Unassembled WGS sequence"/>
</dbReference>
<feature type="region of interest" description="Disordered" evidence="1">
    <location>
        <begin position="1"/>
        <end position="33"/>
    </location>
</feature>
<organism evidence="2 3">
    <name type="scientific">Monilinia fructigena</name>
    <dbReference type="NCBI Taxonomy" id="38457"/>
    <lineage>
        <taxon>Eukaryota</taxon>
        <taxon>Fungi</taxon>
        <taxon>Dikarya</taxon>
        <taxon>Ascomycota</taxon>
        <taxon>Pezizomycotina</taxon>
        <taxon>Leotiomycetes</taxon>
        <taxon>Helotiales</taxon>
        <taxon>Sclerotiniaceae</taxon>
        <taxon>Monilinia</taxon>
    </lineage>
</organism>
<feature type="compositionally biased region" description="Basic and acidic residues" evidence="1">
    <location>
        <begin position="1"/>
        <end position="15"/>
    </location>
</feature>